<sequence>MRKKRKVQSLEEIPEFGSEEEEARFWAEHELGEPLLEAMAPPSEGLLPPPRPRTRAISLRLDEDLLRRLKAMARRKGKGYQTLLKEFVLERLYEEEKREGVI</sequence>
<name>A0A430UX50_THESC</name>
<protein>
    <submittedName>
        <fullName evidence="1">Uncharacterized protein</fullName>
    </submittedName>
</protein>
<dbReference type="AlphaFoldDB" id="A0A430UX50"/>
<dbReference type="RefSeq" id="WP_126207020.1">
    <property type="nucleotide sequence ID" value="NZ_PEMF01000392.1"/>
</dbReference>
<evidence type="ECO:0000313" key="2">
    <source>
        <dbReference type="Proteomes" id="UP000288073"/>
    </source>
</evidence>
<gene>
    <name evidence="1" type="ORF">CSW23_12295</name>
</gene>
<proteinExistence type="predicted"/>
<dbReference type="Pfam" id="PF12441">
    <property type="entry name" value="CopG_antitoxin"/>
    <property type="match status" value="1"/>
</dbReference>
<dbReference type="Proteomes" id="UP000288073">
    <property type="component" value="Unassembled WGS sequence"/>
</dbReference>
<evidence type="ECO:0000313" key="1">
    <source>
        <dbReference type="EMBL" id="RTI13953.1"/>
    </source>
</evidence>
<dbReference type="EMBL" id="PEMN01000377">
    <property type="protein sequence ID" value="RTI13953.1"/>
    <property type="molecule type" value="Genomic_DNA"/>
</dbReference>
<organism evidence="1 2">
    <name type="scientific">Thermus scotoductus</name>
    <dbReference type="NCBI Taxonomy" id="37636"/>
    <lineage>
        <taxon>Bacteria</taxon>
        <taxon>Thermotogati</taxon>
        <taxon>Deinococcota</taxon>
        <taxon>Deinococci</taxon>
        <taxon>Thermales</taxon>
        <taxon>Thermaceae</taxon>
        <taxon>Thermus</taxon>
    </lineage>
</organism>
<comment type="caution">
    <text evidence="1">The sequence shown here is derived from an EMBL/GenBank/DDBJ whole genome shotgun (WGS) entry which is preliminary data.</text>
</comment>
<accession>A0A430UX50</accession>
<dbReference type="InterPro" id="IPR022148">
    <property type="entry name" value="CopG_antitoxin"/>
</dbReference>
<reference evidence="1 2" key="1">
    <citation type="journal article" date="2019" name="Extremophiles">
        <title>Biogeography of thermophiles and predominance of Thermus scotoductus in domestic water heaters.</title>
        <authorList>
            <person name="Wilpiszeski R.L."/>
            <person name="Zhang Z."/>
            <person name="House C.H."/>
        </authorList>
    </citation>
    <scope>NUCLEOTIDE SEQUENCE [LARGE SCALE GENOMIC DNA]</scope>
    <source>
        <strain evidence="1 2">10_S10</strain>
    </source>
</reference>